<gene>
    <name evidence="5" type="ORF">Sjap_019657</name>
</gene>
<comment type="caution">
    <text evidence="5">The sequence shown here is derived from an EMBL/GenBank/DDBJ whole genome shotgun (WGS) entry which is preliminary data.</text>
</comment>
<dbReference type="GO" id="GO:0009611">
    <property type="term" value="P:response to wounding"/>
    <property type="evidence" value="ECO:0007669"/>
    <property type="project" value="UniProtKB-UniRule"/>
</dbReference>
<dbReference type="InterPro" id="IPR010399">
    <property type="entry name" value="Tify_dom"/>
</dbReference>
<evidence type="ECO:0000256" key="1">
    <source>
        <dbReference type="ARBA" id="ARBA00008614"/>
    </source>
</evidence>
<dbReference type="GO" id="GO:0005634">
    <property type="term" value="C:nucleus"/>
    <property type="evidence" value="ECO:0007669"/>
    <property type="project" value="UniProtKB-SubCell"/>
</dbReference>
<dbReference type="GO" id="GO:2000022">
    <property type="term" value="P:regulation of jasmonic acid mediated signaling pathway"/>
    <property type="evidence" value="ECO:0007669"/>
    <property type="project" value="UniProtKB-UniRule"/>
</dbReference>
<dbReference type="PANTHER" id="PTHR33077:SF52">
    <property type="entry name" value="PROTEIN TIFY 11D"/>
    <property type="match status" value="1"/>
</dbReference>
<feature type="region of interest" description="Disordered" evidence="3">
    <location>
        <begin position="167"/>
        <end position="188"/>
    </location>
</feature>
<feature type="compositionally biased region" description="Low complexity" evidence="3">
    <location>
        <begin position="141"/>
        <end position="153"/>
    </location>
</feature>
<dbReference type="PANTHER" id="PTHR33077">
    <property type="entry name" value="PROTEIN TIFY 4A-RELATED-RELATED"/>
    <property type="match status" value="1"/>
</dbReference>
<evidence type="ECO:0000313" key="5">
    <source>
        <dbReference type="EMBL" id="KAK9102403.1"/>
    </source>
</evidence>
<protein>
    <recommendedName>
        <fullName evidence="2">Protein TIFY</fullName>
    </recommendedName>
    <alternativeName>
        <fullName evidence="2">Jasmonate ZIM domain-containing protein</fullName>
    </alternativeName>
</protein>
<dbReference type="SMART" id="SM00979">
    <property type="entry name" value="TIFY"/>
    <property type="match status" value="1"/>
</dbReference>
<dbReference type="GO" id="GO:0031347">
    <property type="term" value="P:regulation of defense response"/>
    <property type="evidence" value="ECO:0007669"/>
    <property type="project" value="UniProtKB-UniRule"/>
</dbReference>
<dbReference type="AlphaFoldDB" id="A0AAP0HUX5"/>
<accession>A0AAP0HUX5</accession>
<comment type="similarity">
    <text evidence="1 2">Belongs to the TIFY/JAZ family.</text>
</comment>
<keyword evidence="2" id="KW-0539">Nucleus</keyword>
<name>A0AAP0HUX5_9MAGN</name>
<evidence type="ECO:0000259" key="4">
    <source>
        <dbReference type="PROSITE" id="PS51320"/>
    </source>
</evidence>
<feature type="region of interest" description="Disordered" evidence="3">
    <location>
        <begin position="133"/>
        <end position="153"/>
    </location>
</feature>
<dbReference type="InterPro" id="IPR018467">
    <property type="entry name" value="CCT_CS"/>
</dbReference>
<dbReference type="InterPro" id="IPR040390">
    <property type="entry name" value="TIFY/JAZ"/>
</dbReference>
<evidence type="ECO:0000256" key="2">
    <source>
        <dbReference type="RuleBase" id="RU369065"/>
    </source>
</evidence>
<keyword evidence="6" id="KW-1185">Reference proteome</keyword>
<comment type="function">
    <text evidence="2">Repressor of jasmonate responses.</text>
</comment>
<dbReference type="EMBL" id="JBBNAE010000008">
    <property type="protein sequence ID" value="KAK9102403.1"/>
    <property type="molecule type" value="Genomic_DNA"/>
</dbReference>
<evidence type="ECO:0000256" key="3">
    <source>
        <dbReference type="SAM" id="MobiDB-lite"/>
    </source>
</evidence>
<evidence type="ECO:0000313" key="6">
    <source>
        <dbReference type="Proteomes" id="UP001417504"/>
    </source>
</evidence>
<feature type="compositionally biased region" description="Low complexity" evidence="3">
    <location>
        <begin position="167"/>
        <end position="179"/>
    </location>
</feature>
<comment type="subcellular location">
    <subcellularLocation>
        <location evidence="2">Nucleus</location>
    </subcellularLocation>
</comment>
<sequence>MSSSSSQRFIEKPNFSLTCNLLSRYLKEKGNFGYLNYEIARNSGKIESHGDETPVASPRLKSMDLFPQQTGFGPTEEVVNDKVVKSAESEAAAVAPLTIFYAGQVLVFENIPAEKAQEIMVVAAKGTSTGFAANDKGIGSGATTSATSNSTSRSLDIDLNKVTTFDGSSYSSSSAGLGSKPECSKRRSLHRVNASDLPIARRASLHRFLEKRKDRVGERAPYQLMSSSNSAAAKAEESKSWNWPWLGLAN</sequence>
<dbReference type="Proteomes" id="UP001417504">
    <property type="component" value="Unassembled WGS sequence"/>
</dbReference>
<dbReference type="Pfam" id="PF09425">
    <property type="entry name" value="Jas_motif"/>
    <property type="match status" value="1"/>
</dbReference>
<proteinExistence type="inferred from homology"/>
<keyword evidence="2" id="KW-1184">Jasmonic acid signaling pathway</keyword>
<organism evidence="5 6">
    <name type="scientific">Stephania japonica</name>
    <dbReference type="NCBI Taxonomy" id="461633"/>
    <lineage>
        <taxon>Eukaryota</taxon>
        <taxon>Viridiplantae</taxon>
        <taxon>Streptophyta</taxon>
        <taxon>Embryophyta</taxon>
        <taxon>Tracheophyta</taxon>
        <taxon>Spermatophyta</taxon>
        <taxon>Magnoliopsida</taxon>
        <taxon>Ranunculales</taxon>
        <taxon>Menispermaceae</taxon>
        <taxon>Menispermoideae</taxon>
        <taxon>Cissampelideae</taxon>
        <taxon>Stephania</taxon>
    </lineage>
</organism>
<dbReference type="PROSITE" id="PS51320">
    <property type="entry name" value="TIFY"/>
    <property type="match status" value="1"/>
</dbReference>
<feature type="domain" description="Tify" evidence="4">
    <location>
        <begin position="90"/>
        <end position="125"/>
    </location>
</feature>
<reference evidence="5 6" key="1">
    <citation type="submission" date="2024-01" db="EMBL/GenBank/DDBJ databases">
        <title>Genome assemblies of Stephania.</title>
        <authorList>
            <person name="Yang L."/>
        </authorList>
    </citation>
    <scope>NUCLEOTIDE SEQUENCE [LARGE SCALE GENOMIC DNA]</scope>
    <source>
        <strain evidence="5">QJT</strain>
        <tissue evidence="5">Leaf</tissue>
    </source>
</reference>
<comment type="domain">
    <text evidence="2">The jas domain is required for interaction with COI1.</text>
</comment>
<dbReference type="Pfam" id="PF06200">
    <property type="entry name" value="tify"/>
    <property type="match status" value="1"/>
</dbReference>